<dbReference type="KEGG" id="bgt:106070636"/>
<dbReference type="SMART" id="SM00146">
    <property type="entry name" value="PI3Kc"/>
    <property type="match status" value="1"/>
</dbReference>
<proteinExistence type="predicted"/>
<name>A0A2C9KDN9_BIOGL</name>
<keyword evidence="2" id="KW-0418">Kinase</keyword>
<reference evidence="4" key="1">
    <citation type="submission" date="2020-05" db="UniProtKB">
        <authorList>
            <consortium name="EnsemblMetazoa"/>
        </authorList>
    </citation>
    <scope>IDENTIFICATION</scope>
    <source>
        <strain evidence="4">BB02</strain>
    </source>
</reference>
<sequence>MPQVAVHPRWINLKWHQHIVVSPLKFEPTYSIVGGINLPKVIVCHGSDGRPRTQLVKGQDDLRQDAVMQQVFSLVNQLLASAPETQERKLNVRTYKVVPLSQKCGLLQWCEGTQPLGEYLIKPNNPIGAHARYRPKDWLAKDCRSHLHIAGSSAEKRFKAYQEICAHFKPVFRYFFMESFPEPSVWFEKRLAYTRSVATNSIVGYILGLGDRHVMNILVDLKSAELIHIDLGIAFDMGHILPTPETVPFRLTRDIVDGMGITGVEGTFRRCCEHTMQVMKDNSESLLTIVQVLMHDPLSHWTLTPQQALTIQDLRLSKAGSVSGDRSQGKNQ</sequence>
<evidence type="ECO:0000259" key="3">
    <source>
        <dbReference type="PROSITE" id="PS50290"/>
    </source>
</evidence>
<dbReference type="AlphaFoldDB" id="A0A2C9KDN9"/>
<dbReference type="Proteomes" id="UP000076420">
    <property type="component" value="Unassembled WGS sequence"/>
</dbReference>
<dbReference type="PANTHER" id="PTHR37079:SF4">
    <property type="entry name" value="SERINE_THREONINE-PROTEIN KINASE ATM"/>
    <property type="match status" value="1"/>
</dbReference>
<dbReference type="EnsemblMetazoa" id="BGLB017921-RA">
    <property type="protein sequence ID" value="BGLB017921-PA"/>
    <property type="gene ID" value="BGLB017921"/>
</dbReference>
<organism evidence="4 5">
    <name type="scientific">Biomphalaria glabrata</name>
    <name type="common">Bloodfluke planorb</name>
    <name type="synonym">Freshwater snail</name>
    <dbReference type="NCBI Taxonomy" id="6526"/>
    <lineage>
        <taxon>Eukaryota</taxon>
        <taxon>Metazoa</taxon>
        <taxon>Spiralia</taxon>
        <taxon>Lophotrochozoa</taxon>
        <taxon>Mollusca</taxon>
        <taxon>Gastropoda</taxon>
        <taxon>Heterobranchia</taxon>
        <taxon>Euthyneura</taxon>
        <taxon>Panpulmonata</taxon>
        <taxon>Hygrophila</taxon>
        <taxon>Lymnaeoidea</taxon>
        <taxon>Planorbidae</taxon>
        <taxon>Biomphalaria</taxon>
    </lineage>
</organism>
<dbReference type="CDD" id="cd05171">
    <property type="entry name" value="PIKKc_ATM"/>
    <property type="match status" value="1"/>
</dbReference>
<evidence type="ECO:0000256" key="2">
    <source>
        <dbReference type="ARBA" id="ARBA00022777"/>
    </source>
</evidence>
<dbReference type="VEuPathDB" id="VectorBase:BGLB017921"/>
<evidence type="ECO:0000313" key="4">
    <source>
        <dbReference type="EnsemblMetazoa" id="BGLB017921-PA"/>
    </source>
</evidence>
<protein>
    <recommendedName>
        <fullName evidence="3">PI3K/PI4K catalytic domain-containing protein</fullName>
    </recommendedName>
</protein>
<dbReference type="InterPro" id="IPR011009">
    <property type="entry name" value="Kinase-like_dom_sf"/>
</dbReference>
<keyword evidence="1" id="KW-0808">Transferase</keyword>
<dbReference type="PROSITE" id="PS50290">
    <property type="entry name" value="PI3_4_KINASE_3"/>
    <property type="match status" value="1"/>
</dbReference>
<dbReference type="PROSITE" id="PS00915">
    <property type="entry name" value="PI3_4_KINASE_1"/>
    <property type="match status" value="1"/>
</dbReference>
<dbReference type="Gene3D" id="1.10.1070.11">
    <property type="entry name" value="Phosphatidylinositol 3-/4-kinase, catalytic domain"/>
    <property type="match status" value="1"/>
</dbReference>
<dbReference type="VEuPathDB" id="VectorBase:BGLAX_035300"/>
<dbReference type="InterPro" id="IPR038980">
    <property type="entry name" value="ATM_plant"/>
</dbReference>
<dbReference type="GO" id="GO:0006281">
    <property type="term" value="P:DNA repair"/>
    <property type="evidence" value="ECO:0007669"/>
    <property type="project" value="InterPro"/>
</dbReference>
<dbReference type="InterPro" id="IPR044107">
    <property type="entry name" value="PIKKc_ATM"/>
</dbReference>
<dbReference type="PROSITE" id="PS00916">
    <property type="entry name" value="PI3_4_KINASE_2"/>
    <property type="match status" value="1"/>
</dbReference>
<dbReference type="InterPro" id="IPR000403">
    <property type="entry name" value="PI3/4_kinase_cat_dom"/>
</dbReference>
<dbReference type="Gene3D" id="3.30.1010.10">
    <property type="entry name" value="Phosphatidylinositol 3-kinase Catalytic Subunit, Chain A, domain 4"/>
    <property type="match status" value="1"/>
</dbReference>
<gene>
    <name evidence="4" type="primary">106070636</name>
</gene>
<dbReference type="SUPFAM" id="SSF56112">
    <property type="entry name" value="Protein kinase-like (PK-like)"/>
    <property type="match status" value="1"/>
</dbReference>
<dbReference type="STRING" id="6526.A0A2C9KDN9"/>
<evidence type="ECO:0000313" key="5">
    <source>
        <dbReference type="Proteomes" id="UP000076420"/>
    </source>
</evidence>
<feature type="domain" description="PI3K/PI4K catalytic" evidence="3">
    <location>
        <begin position="26"/>
        <end position="332"/>
    </location>
</feature>
<evidence type="ECO:0000256" key="1">
    <source>
        <dbReference type="ARBA" id="ARBA00022679"/>
    </source>
</evidence>
<dbReference type="GO" id="GO:0004674">
    <property type="term" value="F:protein serine/threonine kinase activity"/>
    <property type="evidence" value="ECO:0007669"/>
    <property type="project" value="InterPro"/>
</dbReference>
<dbReference type="InterPro" id="IPR036940">
    <property type="entry name" value="PI3/4_kinase_cat_sf"/>
</dbReference>
<dbReference type="InterPro" id="IPR018936">
    <property type="entry name" value="PI3/4_kinase_CS"/>
</dbReference>
<dbReference type="PANTHER" id="PTHR37079">
    <property type="entry name" value="SERINE/THREONINE-PROTEIN KINASE ATM"/>
    <property type="match status" value="1"/>
</dbReference>
<accession>A0A2C9KDN9</accession>
<dbReference type="Pfam" id="PF00454">
    <property type="entry name" value="PI3_PI4_kinase"/>
    <property type="match status" value="1"/>
</dbReference>